<dbReference type="SUPFAM" id="SSF47226">
    <property type="entry name" value="Histidine-containing phosphotransfer domain, HPT domain"/>
    <property type="match status" value="1"/>
</dbReference>
<protein>
    <submittedName>
        <fullName evidence="6">Diguanylate cyclase</fullName>
    </submittedName>
</protein>
<feature type="domain" description="Response regulatory" evidence="3">
    <location>
        <begin position="105"/>
        <end position="221"/>
    </location>
</feature>
<keyword evidence="2" id="KW-0597">Phosphoprotein</keyword>
<evidence type="ECO:0000259" key="4">
    <source>
        <dbReference type="PROSITE" id="PS50887"/>
    </source>
</evidence>
<dbReference type="KEGG" id="psua:FLK61_40600"/>
<dbReference type="Proteomes" id="UP000318138">
    <property type="component" value="Chromosome"/>
</dbReference>
<evidence type="ECO:0000259" key="3">
    <source>
        <dbReference type="PROSITE" id="PS50110"/>
    </source>
</evidence>
<dbReference type="CDD" id="cd17574">
    <property type="entry name" value="REC_OmpR"/>
    <property type="match status" value="2"/>
</dbReference>
<dbReference type="InterPro" id="IPR043128">
    <property type="entry name" value="Rev_trsase/Diguanyl_cyclase"/>
</dbReference>
<sequence>MDKYRNMLRKRIHSILSTWQQQQTVTGEELYRFYHNIKGTAGTIGMHDVQHIAERELEVYVNQKEEAFSREDWQPIMNDLLFFFEDAVEKEDESTKEDFSEDLPLVLIVDDDIEFGSFLKDKLENNGYQALLALSGKKGIDLFYDMSPRLILLDYLLPDVDGMEVLKQILKKSMREFIPVIMLSAYGSEDRRNRALELGAMDFIDKPLIGEGLLPLINNRMRFQHRIISSIMNDELTGVYNRRFLMQEIKRSVSRLERKSIAPFSIVLCDLDYFKKVNDTYGHSIGDKVLRAFATSFKDVARSEDIISRYGGEEFVLLLPNTSASDALKVTNRWRDVLESRPVTTESGDITIRFSAGVREVREVTHHEEILKEADFALYAAKAQGRNKSLIYDEELMMEVANSPIHIIVVDDDEVVGAVFAEHFKQKKQIANREVIFHSYITGESFLEADWYEENGYYFLLLDGMLPDLDGVEILQRVRATYPKDKILISMLTARSEEEEIERALNLGADDYMVKPFRIKELGARIEGLVERVYTR</sequence>
<reference evidence="7" key="1">
    <citation type="submission" date="2019-07" db="EMBL/GenBank/DDBJ databases">
        <title>Bacillus alkalisoli sp. nov. isolated from saline soil.</title>
        <authorList>
            <person name="Sun J.-Q."/>
            <person name="Xu L."/>
        </authorList>
    </citation>
    <scope>NUCLEOTIDE SEQUENCE [LARGE SCALE GENOMIC DNA]</scope>
    <source>
        <strain evidence="7">M4U3P1</strain>
    </source>
</reference>
<dbReference type="InterPro" id="IPR008207">
    <property type="entry name" value="Sig_transdc_His_kin_Hpt_dom"/>
</dbReference>
<dbReference type="GO" id="GO:0043709">
    <property type="term" value="P:cell adhesion involved in single-species biofilm formation"/>
    <property type="evidence" value="ECO:0007669"/>
    <property type="project" value="TreeGrafter"/>
</dbReference>
<dbReference type="GO" id="GO:0052621">
    <property type="term" value="F:diguanylate cyclase activity"/>
    <property type="evidence" value="ECO:0007669"/>
    <property type="project" value="TreeGrafter"/>
</dbReference>
<dbReference type="InterPro" id="IPR000160">
    <property type="entry name" value="GGDEF_dom"/>
</dbReference>
<dbReference type="SUPFAM" id="SSF52172">
    <property type="entry name" value="CheY-like"/>
    <property type="match status" value="2"/>
</dbReference>
<feature type="domain" description="HPt" evidence="5">
    <location>
        <begin position="1"/>
        <end position="98"/>
    </location>
</feature>
<evidence type="ECO:0000256" key="1">
    <source>
        <dbReference type="PROSITE-ProRule" id="PRU00110"/>
    </source>
</evidence>
<accession>A0A859FJ60</accession>
<dbReference type="PROSITE" id="PS50894">
    <property type="entry name" value="HPT"/>
    <property type="match status" value="1"/>
</dbReference>
<evidence type="ECO:0000256" key="2">
    <source>
        <dbReference type="PROSITE-ProRule" id="PRU00169"/>
    </source>
</evidence>
<dbReference type="PANTHER" id="PTHR45138:SF9">
    <property type="entry name" value="DIGUANYLATE CYCLASE DGCM-RELATED"/>
    <property type="match status" value="1"/>
</dbReference>
<evidence type="ECO:0000313" key="6">
    <source>
        <dbReference type="EMBL" id="QKS72902.1"/>
    </source>
</evidence>
<feature type="modified residue" description="Phosphohistidine" evidence="1">
    <location>
        <position position="35"/>
    </location>
</feature>
<dbReference type="InterPro" id="IPR001789">
    <property type="entry name" value="Sig_transdc_resp-reg_receiver"/>
</dbReference>
<dbReference type="SUPFAM" id="SSF55073">
    <property type="entry name" value="Nucleotide cyclase"/>
    <property type="match status" value="1"/>
</dbReference>
<dbReference type="GO" id="GO:0000160">
    <property type="term" value="P:phosphorelay signal transduction system"/>
    <property type="evidence" value="ECO:0007669"/>
    <property type="project" value="InterPro"/>
</dbReference>
<dbReference type="PANTHER" id="PTHR45138">
    <property type="entry name" value="REGULATORY COMPONENTS OF SENSORY TRANSDUCTION SYSTEM"/>
    <property type="match status" value="1"/>
</dbReference>
<dbReference type="FunFam" id="3.30.70.270:FF:000001">
    <property type="entry name" value="Diguanylate cyclase domain protein"/>
    <property type="match status" value="1"/>
</dbReference>
<feature type="modified residue" description="4-aspartylphosphate" evidence="2">
    <location>
        <position position="154"/>
    </location>
</feature>
<dbReference type="GO" id="GO:0005886">
    <property type="term" value="C:plasma membrane"/>
    <property type="evidence" value="ECO:0007669"/>
    <property type="project" value="TreeGrafter"/>
</dbReference>
<dbReference type="InterPro" id="IPR029787">
    <property type="entry name" value="Nucleotide_cyclase"/>
</dbReference>
<dbReference type="NCBIfam" id="TIGR00254">
    <property type="entry name" value="GGDEF"/>
    <property type="match status" value="1"/>
</dbReference>
<feature type="domain" description="Response regulatory" evidence="3">
    <location>
        <begin position="406"/>
        <end position="530"/>
    </location>
</feature>
<proteinExistence type="predicted"/>
<dbReference type="RefSeq" id="WP_176010869.1">
    <property type="nucleotide sequence ID" value="NZ_CP041372.2"/>
</dbReference>
<feature type="modified residue" description="4-aspartylphosphate" evidence="2">
    <location>
        <position position="463"/>
    </location>
</feature>
<dbReference type="CDD" id="cd01949">
    <property type="entry name" value="GGDEF"/>
    <property type="match status" value="1"/>
</dbReference>
<feature type="domain" description="GGDEF" evidence="4">
    <location>
        <begin position="262"/>
        <end position="394"/>
    </location>
</feature>
<dbReference type="Gene3D" id="3.30.70.270">
    <property type="match status" value="1"/>
</dbReference>
<dbReference type="Pfam" id="PF00990">
    <property type="entry name" value="GGDEF"/>
    <property type="match status" value="1"/>
</dbReference>
<dbReference type="EMBL" id="CP041372">
    <property type="protein sequence ID" value="QKS72902.1"/>
    <property type="molecule type" value="Genomic_DNA"/>
</dbReference>
<dbReference type="Gene3D" id="3.40.50.2300">
    <property type="match status" value="2"/>
</dbReference>
<dbReference type="InterPro" id="IPR036641">
    <property type="entry name" value="HPT_dom_sf"/>
</dbReference>
<dbReference type="Pfam" id="PF00072">
    <property type="entry name" value="Response_reg"/>
    <property type="match status" value="2"/>
</dbReference>
<dbReference type="InterPro" id="IPR011006">
    <property type="entry name" value="CheY-like_superfamily"/>
</dbReference>
<dbReference type="SMART" id="SM00448">
    <property type="entry name" value="REC"/>
    <property type="match status" value="2"/>
</dbReference>
<dbReference type="AlphaFoldDB" id="A0A859FJ60"/>
<dbReference type="GO" id="GO:1902201">
    <property type="term" value="P:negative regulation of bacterial-type flagellum-dependent cell motility"/>
    <property type="evidence" value="ECO:0007669"/>
    <property type="project" value="TreeGrafter"/>
</dbReference>
<dbReference type="PROSITE" id="PS50887">
    <property type="entry name" value="GGDEF"/>
    <property type="match status" value="1"/>
</dbReference>
<evidence type="ECO:0000313" key="7">
    <source>
        <dbReference type="Proteomes" id="UP000318138"/>
    </source>
</evidence>
<gene>
    <name evidence="6" type="ORF">FLK61_40600</name>
</gene>
<dbReference type="PROSITE" id="PS50110">
    <property type="entry name" value="RESPONSE_REGULATORY"/>
    <property type="match status" value="2"/>
</dbReference>
<dbReference type="SMART" id="SM00267">
    <property type="entry name" value="GGDEF"/>
    <property type="match status" value="1"/>
</dbReference>
<evidence type="ECO:0000259" key="5">
    <source>
        <dbReference type="PROSITE" id="PS50894"/>
    </source>
</evidence>
<name>A0A859FJ60_9BACI</name>
<dbReference type="InterPro" id="IPR050469">
    <property type="entry name" value="Diguanylate_Cyclase"/>
</dbReference>
<organism evidence="6 7">
    <name type="scientific">Paenalkalicoccus suaedae</name>
    <dbReference type="NCBI Taxonomy" id="2592382"/>
    <lineage>
        <taxon>Bacteria</taxon>
        <taxon>Bacillati</taxon>
        <taxon>Bacillota</taxon>
        <taxon>Bacilli</taxon>
        <taxon>Bacillales</taxon>
        <taxon>Bacillaceae</taxon>
        <taxon>Paenalkalicoccus</taxon>
    </lineage>
</organism>
<keyword evidence="7" id="KW-1185">Reference proteome</keyword>